<comment type="caution">
    <text evidence="2">The sequence shown here is derived from an EMBL/GenBank/DDBJ whole genome shotgun (WGS) entry which is preliminary data.</text>
</comment>
<keyword evidence="1" id="KW-0812">Transmembrane</keyword>
<name>A0A7J3UYV9_9CREN</name>
<organism evidence="2">
    <name type="scientific">Candidatus Methanosuratincola petrocarbonis</name>
    <name type="common">ex Vanwonterghem et al. 2016</name>
    <dbReference type="NCBI Taxonomy" id="1867261"/>
    <lineage>
        <taxon>Archaea</taxon>
        <taxon>Thermoproteota</taxon>
        <taxon>Methanosuratincolia</taxon>
        <taxon>Candidatus Methanomethylicales</taxon>
        <taxon>Candidatus Methanomethylicaceae</taxon>
        <taxon>Candidatus Methanosuratincola (ex Vanwonterghem et al. 2016)</taxon>
    </lineage>
</organism>
<proteinExistence type="predicted"/>
<gene>
    <name evidence="2" type="ORF">ENL91_02205</name>
</gene>
<feature type="transmembrane region" description="Helical" evidence="1">
    <location>
        <begin position="6"/>
        <end position="28"/>
    </location>
</feature>
<feature type="transmembrane region" description="Helical" evidence="1">
    <location>
        <begin position="40"/>
        <end position="57"/>
    </location>
</feature>
<dbReference type="EMBL" id="DRVT01000025">
    <property type="protein sequence ID" value="HHI48964.1"/>
    <property type="molecule type" value="Genomic_DNA"/>
</dbReference>
<dbReference type="AlphaFoldDB" id="A0A7J3UYV9"/>
<protein>
    <submittedName>
        <fullName evidence="2">Uncharacterized protein</fullName>
    </submittedName>
</protein>
<evidence type="ECO:0000313" key="2">
    <source>
        <dbReference type="EMBL" id="HHI48964.1"/>
    </source>
</evidence>
<evidence type="ECO:0000256" key="1">
    <source>
        <dbReference type="SAM" id="Phobius"/>
    </source>
</evidence>
<keyword evidence="1" id="KW-1133">Transmembrane helix</keyword>
<accession>A0A7J3UYV9</accession>
<keyword evidence="1" id="KW-0472">Membrane</keyword>
<sequence>MLLGLVALAFIIAALLAMWALVSIPVYLAAKALTGGRASLAGAMVATLFGAIVYSFVAWLGAILFWAFFGAGSQLLGSIVAFLALLWVYKSVFRVGWLQAFGVAVLAIVIMTAIMFLIGAIASIPVFVLRATPPWSGWGIPL</sequence>
<reference evidence="2" key="1">
    <citation type="journal article" date="2020" name="mSystems">
        <title>Genome- and Community-Level Interaction Insights into Carbon Utilization and Element Cycling Functions of Hydrothermarchaeota in Hydrothermal Sediment.</title>
        <authorList>
            <person name="Zhou Z."/>
            <person name="Liu Y."/>
            <person name="Xu W."/>
            <person name="Pan J."/>
            <person name="Luo Z.H."/>
            <person name="Li M."/>
        </authorList>
    </citation>
    <scope>NUCLEOTIDE SEQUENCE [LARGE SCALE GENOMIC DNA]</scope>
    <source>
        <strain evidence="2">SpSt-1038</strain>
    </source>
</reference>
<feature type="transmembrane region" description="Helical" evidence="1">
    <location>
        <begin position="101"/>
        <end position="128"/>
    </location>
</feature>
<feature type="transmembrane region" description="Helical" evidence="1">
    <location>
        <begin position="63"/>
        <end position="89"/>
    </location>
</feature>